<protein>
    <recommendedName>
        <fullName evidence="2">Transposase IS110-like N-terminal domain-containing protein</fullName>
    </recommendedName>
</protein>
<feature type="domain" description="Transposase IS110-like N-terminal" evidence="2">
    <location>
        <begin position="2"/>
        <end position="57"/>
    </location>
</feature>
<feature type="region of interest" description="Disordered" evidence="1">
    <location>
        <begin position="165"/>
        <end position="198"/>
    </location>
</feature>
<comment type="caution">
    <text evidence="3">The sequence shown here is derived from an EMBL/GenBank/DDBJ whole genome shotgun (WGS) entry which is preliminary data.</text>
</comment>
<name>A0ABQ3KD11_9PSEU</name>
<dbReference type="Pfam" id="PF01548">
    <property type="entry name" value="DEDD_Tnp_IS110"/>
    <property type="match status" value="1"/>
</dbReference>
<dbReference type="PANTHER" id="PTHR33055:SF3">
    <property type="entry name" value="PUTATIVE TRANSPOSASE FOR IS117-RELATED"/>
    <property type="match status" value="1"/>
</dbReference>
<sequence>MTLANILRTDAHAHRPLPADSELVQAVAVLSRATQDAIWRRSRATQELRAVLREYYPGFLAAFAKGGATNLASAEARAILALAPTPAAAAKITKVRIAAALRHAGRQRGIDALARQVLDDLRQPQLRQPQLVEDAFGHQALAPLATLNAECASADQLTESTTTAFPAAPGLRDHHQLPGPGRPVGRTRPGRDRRRSCTLHRRRSLKAYAGSAPVTGASGRSISITRRTVKNDRLNATGFVWAFASIGRAGAPRDHYHRRRAHGDRHAAALRHLINRFLGQLHHCLQTGHAFDPAKAFDPLPARQRRPLLDS</sequence>
<keyword evidence="4" id="KW-1185">Reference proteome</keyword>
<organism evidence="3 4">
    <name type="scientific">Amycolatopsis bullii</name>
    <dbReference type="NCBI Taxonomy" id="941987"/>
    <lineage>
        <taxon>Bacteria</taxon>
        <taxon>Bacillati</taxon>
        <taxon>Actinomycetota</taxon>
        <taxon>Actinomycetes</taxon>
        <taxon>Pseudonocardiales</taxon>
        <taxon>Pseudonocardiaceae</taxon>
        <taxon>Amycolatopsis</taxon>
    </lineage>
</organism>
<dbReference type="InterPro" id="IPR047650">
    <property type="entry name" value="Transpos_IS110"/>
</dbReference>
<dbReference type="PANTHER" id="PTHR33055">
    <property type="entry name" value="TRANSPOSASE FOR INSERTION SEQUENCE ELEMENT IS1111A"/>
    <property type="match status" value="1"/>
</dbReference>
<dbReference type="InterPro" id="IPR002525">
    <property type="entry name" value="Transp_IS110-like_N"/>
</dbReference>
<dbReference type="Proteomes" id="UP000649955">
    <property type="component" value="Unassembled WGS sequence"/>
</dbReference>
<accession>A0ABQ3KD11</accession>
<reference evidence="4" key="1">
    <citation type="journal article" date="2019" name="Int. J. Syst. Evol. Microbiol.">
        <title>The Global Catalogue of Microorganisms (GCM) 10K type strain sequencing project: providing services to taxonomists for standard genome sequencing and annotation.</title>
        <authorList>
            <consortium name="The Broad Institute Genomics Platform"/>
            <consortium name="The Broad Institute Genome Sequencing Center for Infectious Disease"/>
            <person name="Wu L."/>
            <person name="Ma J."/>
        </authorList>
    </citation>
    <scope>NUCLEOTIDE SEQUENCE [LARGE SCALE GENOMIC DNA]</scope>
    <source>
        <strain evidence="4">CGMCC 4.7680</strain>
    </source>
</reference>
<evidence type="ECO:0000259" key="2">
    <source>
        <dbReference type="Pfam" id="PF01548"/>
    </source>
</evidence>
<proteinExistence type="predicted"/>
<evidence type="ECO:0000313" key="4">
    <source>
        <dbReference type="Proteomes" id="UP000649955"/>
    </source>
</evidence>
<gene>
    <name evidence="3" type="ORF">GCM10017567_35050</name>
</gene>
<evidence type="ECO:0000256" key="1">
    <source>
        <dbReference type="SAM" id="MobiDB-lite"/>
    </source>
</evidence>
<evidence type="ECO:0000313" key="3">
    <source>
        <dbReference type="EMBL" id="GHG14303.1"/>
    </source>
</evidence>
<dbReference type="EMBL" id="BNAW01000013">
    <property type="protein sequence ID" value="GHG14303.1"/>
    <property type="molecule type" value="Genomic_DNA"/>
</dbReference>